<evidence type="ECO:0000256" key="1">
    <source>
        <dbReference type="ARBA" id="ARBA00013251"/>
    </source>
</evidence>
<evidence type="ECO:0000256" key="4">
    <source>
        <dbReference type="ARBA" id="ARBA00032407"/>
    </source>
</evidence>
<dbReference type="InterPro" id="IPR043519">
    <property type="entry name" value="NT_sf"/>
</dbReference>
<dbReference type="InterPro" id="IPR006674">
    <property type="entry name" value="HD_domain"/>
</dbReference>
<proteinExistence type="inferred from homology"/>
<feature type="domain" description="TGS" evidence="9">
    <location>
        <begin position="382"/>
        <end position="447"/>
    </location>
</feature>
<dbReference type="PANTHER" id="PTHR21262">
    <property type="entry name" value="GUANOSINE-3',5'-BIS DIPHOSPHATE 3'-PYROPHOSPHOHYDROLASE"/>
    <property type="match status" value="1"/>
</dbReference>
<organism evidence="10 11">
    <name type="scientific">Jannaschia ovalis</name>
    <dbReference type="NCBI Taxonomy" id="3038773"/>
    <lineage>
        <taxon>Bacteria</taxon>
        <taxon>Pseudomonadati</taxon>
        <taxon>Pseudomonadota</taxon>
        <taxon>Alphaproteobacteria</taxon>
        <taxon>Rhodobacterales</taxon>
        <taxon>Roseobacteraceae</taxon>
        <taxon>Jannaschia</taxon>
    </lineage>
</organism>
<dbReference type="CDD" id="cd04876">
    <property type="entry name" value="ACT_RelA-SpoT"/>
    <property type="match status" value="1"/>
</dbReference>
<dbReference type="InterPro" id="IPR003607">
    <property type="entry name" value="HD/PDEase_dom"/>
</dbReference>
<dbReference type="InterPro" id="IPR045600">
    <property type="entry name" value="RelA/SpoT_AH_RIS"/>
</dbReference>
<feature type="domain" description="ACT" evidence="7">
    <location>
        <begin position="628"/>
        <end position="702"/>
    </location>
</feature>
<dbReference type="PANTHER" id="PTHR21262:SF36">
    <property type="entry name" value="BIFUNCTIONAL (P)PPGPP SYNTHASE_HYDROLASE SPOT"/>
    <property type="match status" value="1"/>
</dbReference>
<dbReference type="InterPro" id="IPR012676">
    <property type="entry name" value="TGS-like"/>
</dbReference>
<dbReference type="EC" id="2.7.6.5" evidence="1"/>
<dbReference type="InterPro" id="IPR045865">
    <property type="entry name" value="ACT-like_dom_sf"/>
</dbReference>
<dbReference type="InterPro" id="IPR002912">
    <property type="entry name" value="ACT_dom"/>
</dbReference>
<sequence length="715" mass="80510">MIEVEDLIALVRAYNPRTDAALIRKAYDYGREMHAGQTRRSGEPYFSHPVEVASLLTEQRLDDATIITALLHDVIEDTRSTYGDIEAQFGTEIAELVDGVTKLTNLELNSSETKQAENFRKLFMAMSKDLRVILVKLTDRLHNMRTIRHMAPVKQAQKAHETMEIYAPLAGRMGMQWMREELEDLAFSVLNPEARNSILRRFVTLQRESGDVIRRITSDIESELERAEIEATVIGRAKRPFSIWRKMEEKQIGFSRLSDIYGFRIVTGTEADCYRALGVIHQRWRSVPGRFKDYISQPKSNGYRSIHTTVSGRDGKRVEVQIRTREMHEVAERGVAAHWSYRDGVRAENPFAVDPAEWLRSMTERFEEAADHAEFMEAVKLEMYTDQVFCFTPKGDVIKLPKGATPIDFAYAIHTRIGHRTVAAKVDGMRVPLWTRLRNGQSVEVVTAEAATPQATWIDIASTGRAKSAIRRALKAERKQGHVRLGRELARAAFAHVGKRATEKALDTAADELGYEGGEDLLAAIGASQVSAREVTQTLYPELAQARPAPDVRPEEAIVGLDPKAHFDRGACCQPVPGERIVGITNKGRGVTVHAIDCPVLAELEDQLERWIDLRWHPGHHAATWAVTLDMTISNDPGVLGRICTLIAEQNANISDLRFVDRKPDFFRLLIDVEVRDGEHLHAVVLACETDSDVAQIERHRAETTRKEPRDAVPA</sequence>
<dbReference type="Pfam" id="PF13291">
    <property type="entry name" value="ACT_4"/>
    <property type="match status" value="1"/>
</dbReference>
<protein>
    <recommendedName>
        <fullName evidence="2">GTP pyrophosphokinase rsh</fullName>
        <ecNumber evidence="1">2.7.6.5</ecNumber>
    </recommendedName>
    <alternativeName>
        <fullName evidence="4">(p)ppGpp synthase</fullName>
    </alternativeName>
    <alternativeName>
        <fullName evidence="3">ATP:GTP 3'-pyrophosphotransferase</fullName>
    </alternativeName>
</protein>
<dbReference type="SUPFAM" id="SSF55021">
    <property type="entry name" value="ACT-like"/>
    <property type="match status" value="1"/>
</dbReference>
<comment type="similarity">
    <text evidence="6">Belongs to the relA/spoT family.</text>
</comment>
<dbReference type="SUPFAM" id="SSF109604">
    <property type="entry name" value="HD-domain/PDEase-like"/>
    <property type="match status" value="1"/>
</dbReference>
<dbReference type="RefSeq" id="WP_279966004.1">
    <property type="nucleotide sequence ID" value="NZ_CP122537.1"/>
</dbReference>
<evidence type="ECO:0000256" key="6">
    <source>
        <dbReference type="RuleBase" id="RU003847"/>
    </source>
</evidence>
<accession>A0ABY8LEY7</accession>
<name>A0ABY8LEY7_9RHOB</name>
<dbReference type="SMART" id="SM00954">
    <property type="entry name" value="RelA_SpoT"/>
    <property type="match status" value="1"/>
</dbReference>
<dbReference type="InterPro" id="IPR033655">
    <property type="entry name" value="TGS_RelA/SpoT"/>
</dbReference>
<dbReference type="Pfam" id="PF04607">
    <property type="entry name" value="RelA_SpoT"/>
    <property type="match status" value="1"/>
</dbReference>
<evidence type="ECO:0000313" key="11">
    <source>
        <dbReference type="Proteomes" id="UP001243420"/>
    </source>
</evidence>
<dbReference type="Gene3D" id="1.10.3210.10">
    <property type="entry name" value="Hypothetical protein af1432"/>
    <property type="match status" value="1"/>
</dbReference>
<evidence type="ECO:0000313" key="10">
    <source>
        <dbReference type="EMBL" id="WGH79217.1"/>
    </source>
</evidence>
<evidence type="ECO:0000259" key="8">
    <source>
        <dbReference type="PROSITE" id="PS51831"/>
    </source>
</evidence>
<reference evidence="10 11" key="1">
    <citation type="submission" date="2023-04" db="EMBL/GenBank/DDBJ databases">
        <title>Jannaschia ovalis sp. nov., a marine bacterium isolated from sea tidal flat.</title>
        <authorList>
            <person name="Kwon D.Y."/>
            <person name="Kim J.-J."/>
        </authorList>
    </citation>
    <scope>NUCLEOTIDE SEQUENCE [LARGE SCALE GENOMIC DNA]</scope>
    <source>
        <strain evidence="10 11">GRR-S6-38</strain>
    </source>
</reference>
<dbReference type="Pfam" id="PF19296">
    <property type="entry name" value="RelA_AH_RIS"/>
    <property type="match status" value="2"/>
</dbReference>
<comment type="function">
    <text evidence="6">In eubacteria ppGpp (guanosine 3'-diphosphate 5'-diphosphate) is a mediator of the stringent response that coordinates a variety of cellular activities in response to changes in nutritional abundance.</text>
</comment>
<feature type="domain" description="HD" evidence="8">
    <location>
        <begin position="45"/>
        <end position="144"/>
    </location>
</feature>
<dbReference type="SMART" id="SM00471">
    <property type="entry name" value="HDc"/>
    <property type="match status" value="1"/>
</dbReference>
<dbReference type="Gene3D" id="3.30.460.10">
    <property type="entry name" value="Beta Polymerase, domain 2"/>
    <property type="match status" value="1"/>
</dbReference>
<dbReference type="InterPro" id="IPR007685">
    <property type="entry name" value="RelA_SpoT"/>
</dbReference>
<dbReference type="CDD" id="cd05399">
    <property type="entry name" value="NT_Rel-Spo_like"/>
    <property type="match status" value="1"/>
</dbReference>
<dbReference type="SUPFAM" id="SSF81301">
    <property type="entry name" value="Nucleotidyltransferase"/>
    <property type="match status" value="1"/>
</dbReference>
<dbReference type="PROSITE" id="PS51880">
    <property type="entry name" value="TGS"/>
    <property type="match status" value="1"/>
</dbReference>
<dbReference type="CDD" id="cd00077">
    <property type="entry name" value="HDc"/>
    <property type="match status" value="1"/>
</dbReference>
<evidence type="ECO:0000259" key="9">
    <source>
        <dbReference type="PROSITE" id="PS51880"/>
    </source>
</evidence>
<keyword evidence="11" id="KW-1185">Reference proteome</keyword>
<dbReference type="Gene3D" id="3.30.70.260">
    <property type="match status" value="1"/>
</dbReference>
<evidence type="ECO:0000256" key="3">
    <source>
        <dbReference type="ARBA" id="ARBA00029754"/>
    </source>
</evidence>
<dbReference type="InterPro" id="IPR004095">
    <property type="entry name" value="TGS"/>
</dbReference>
<evidence type="ECO:0000256" key="5">
    <source>
        <dbReference type="ARBA" id="ARBA00048244"/>
    </source>
</evidence>
<evidence type="ECO:0000259" key="7">
    <source>
        <dbReference type="PROSITE" id="PS51671"/>
    </source>
</evidence>
<dbReference type="PROSITE" id="PS51671">
    <property type="entry name" value="ACT"/>
    <property type="match status" value="1"/>
</dbReference>
<dbReference type="InterPro" id="IPR012675">
    <property type="entry name" value="Beta-grasp_dom_sf"/>
</dbReference>
<keyword evidence="10" id="KW-0808">Transferase</keyword>
<evidence type="ECO:0000256" key="2">
    <source>
        <dbReference type="ARBA" id="ARBA00014315"/>
    </source>
</evidence>
<gene>
    <name evidence="10" type="ORF">P8627_02840</name>
</gene>
<dbReference type="NCBIfam" id="TIGR00691">
    <property type="entry name" value="spoT_relA"/>
    <property type="match status" value="1"/>
</dbReference>
<dbReference type="InterPro" id="IPR004811">
    <property type="entry name" value="RelA/Spo_fam"/>
</dbReference>
<dbReference type="PROSITE" id="PS51831">
    <property type="entry name" value="HD"/>
    <property type="match status" value="1"/>
</dbReference>
<dbReference type="CDD" id="cd01668">
    <property type="entry name" value="TGS_RSH"/>
    <property type="match status" value="1"/>
</dbReference>
<dbReference type="Pfam" id="PF13328">
    <property type="entry name" value="HD_4"/>
    <property type="match status" value="1"/>
</dbReference>
<dbReference type="Pfam" id="PF02824">
    <property type="entry name" value="TGS"/>
    <property type="match status" value="1"/>
</dbReference>
<dbReference type="GO" id="GO:0008728">
    <property type="term" value="F:GTP diphosphokinase activity"/>
    <property type="evidence" value="ECO:0007669"/>
    <property type="project" value="UniProtKB-EC"/>
</dbReference>
<dbReference type="Proteomes" id="UP001243420">
    <property type="component" value="Chromosome"/>
</dbReference>
<dbReference type="Gene3D" id="3.10.20.30">
    <property type="match status" value="1"/>
</dbReference>
<dbReference type="EMBL" id="CP122537">
    <property type="protein sequence ID" value="WGH79217.1"/>
    <property type="molecule type" value="Genomic_DNA"/>
</dbReference>
<comment type="catalytic activity">
    <reaction evidence="5">
        <text>GTP + ATP = guanosine 3'-diphosphate 5'-triphosphate + AMP</text>
        <dbReference type="Rhea" id="RHEA:22088"/>
        <dbReference type="ChEBI" id="CHEBI:30616"/>
        <dbReference type="ChEBI" id="CHEBI:37565"/>
        <dbReference type="ChEBI" id="CHEBI:142410"/>
        <dbReference type="ChEBI" id="CHEBI:456215"/>
        <dbReference type="EC" id="2.7.6.5"/>
    </reaction>
</comment>
<dbReference type="SUPFAM" id="SSF81271">
    <property type="entry name" value="TGS-like"/>
    <property type="match status" value="1"/>
</dbReference>